<gene>
    <name evidence="2" type="ORF">DFH08DRAFT_827850</name>
</gene>
<feature type="region of interest" description="Disordered" evidence="1">
    <location>
        <begin position="98"/>
        <end position="118"/>
    </location>
</feature>
<organism evidence="2 3">
    <name type="scientific">Mycena albidolilacea</name>
    <dbReference type="NCBI Taxonomy" id="1033008"/>
    <lineage>
        <taxon>Eukaryota</taxon>
        <taxon>Fungi</taxon>
        <taxon>Dikarya</taxon>
        <taxon>Basidiomycota</taxon>
        <taxon>Agaricomycotina</taxon>
        <taxon>Agaricomycetes</taxon>
        <taxon>Agaricomycetidae</taxon>
        <taxon>Agaricales</taxon>
        <taxon>Marasmiineae</taxon>
        <taxon>Mycenaceae</taxon>
        <taxon>Mycena</taxon>
    </lineage>
</organism>
<feature type="compositionally biased region" description="Polar residues" evidence="1">
    <location>
        <begin position="101"/>
        <end position="114"/>
    </location>
</feature>
<dbReference type="Proteomes" id="UP001218218">
    <property type="component" value="Unassembled WGS sequence"/>
</dbReference>
<proteinExistence type="predicted"/>
<feature type="region of interest" description="Disordered" evidence="1">
    <location>
        <begin position="1"/>
        <end position="33"/>
    </location>
</feature>
<reference evidence="2" key="1">
    <citation type="submission" date="2023-03" db="EMBL/GenBank/DDBJ databases">
        <title>Massive genome expansion in bonnet fungi (Mycena s.s.) driven by repeated elements and novel gene families across ecological guilds.</title>
        <authorList>
            <consortium name="Lawrence Berkeley National Laboratory"/>
            <person name="Harder C.B."/>
            <person name="Miyauchi S."/>
            <person name="Viragh M."/>
            <person name="Kuo A."/>
            <person name="Thoen E."/>
            <person name="Andreopoulos B."/>
            <person name="Lu D."/>
            <person name="Skrede I."/>
            <person name="Drula E."/>
            <person name="Henrissat B."/>
            <person name="Morin E."/>
            <person name="Kohler A."/>
            <person name="Barry K."/>
            <person name="LaButti K."/>
            <person name="Morin E."/>
            <person name="Salamov A."/>
            <person name="Lipzen A."/>
            <person name="Mereny Z."/>
            <person name="Hegedus B."/>
            <person name="Baldrian P."/>
            <person name="Stursova M."/>
            <person name="Weitz H."/>
            <person name="Taylor A."/>
            <person name="Grigoriev I.V."/>
            <person name="Nagy L.G."/>
            <person name="Martin F."/>
            <person name="Kauserud H."/>
        </authorList>
    </citation>
    <scope>NUCLEOTIDE SEQUENCE</scope>
    <source>
        <strain evidence="2">CBHHK002</strain>
    </source>
</reference>
<evidence type="ECO:0000256" key="1">
    <source>
        <dbReference type="SAM" id="MobiDB-lite"/>
    </source>
</evidence>
<accession>A0AAD6YX91</accession>
<evidence type="ECO:0000313" key="2">
    <source>
        <dbReference type="EMBL" id="KAJ7301071.1"/>
    </source>
</evidence>
<dbReference type="EMBL" id="JARIHO010000144">
    <property type="protein sequence ID" value="KAJ7301071.1"/>
    <property type="molecule type" value="Genomic_DNA"/>
</dbReference>
<comment type="caution">
    <text evidence="2">The sequence shown here is derived from an EMBL/GenBank/DDBJ whole genome shotgun (WGS) entry which is preliminary data.</text>
</comment>
<evidence type="ECO:0000313" key="3">
    <source>
        <dbReference type="Proteomes" id="UP001218218"/>
    </source>
</evidence>
<dbReference type="AlphaFoldDB" id="A0AAD6YX91"/>
<sequence length="164" mass="17889">MSNEGGILRGRSRHGMSGNREPDKKVQTSSPSAPLPLLPEFICGKPGAAGEAGCGLLTIVYVVAWAVEVLASVGRPSFEGIARYPSFAPRRFLVDHRPSQRSHQLGTPYRRSSITGGGQTRLLIRDEHRHTFGGTIKISLTHASHSPYGFNSANRPHFSFQTRL</sequence>
<name>A0AAD6YX91_9AGAR</name>
<keyword evidence="3" id="KW-1185">Reference proteome</keyword>
<protein>
    <submittedName>
        <fullName evidence="2">Uncharacterized protein</fullName>
    </submittedName>
</protein>